<name>A0A1M3KUW9_9BACT</name>
<protein>
    <submittedName>
        <fullName evidence="1">Uncharacterized protein</fullName>
    </submittedName>
</protein>
<dbReference type="STRING" id="1895771.BGO89_12800"/>
<evidence type="ECO:0000313" key="1">
    <source>
        <dbReference type="EMBL" id="OJX56215.1"/>
    </source>
</evidence>
<accession>A0A1M3KUW9</accession>
<dbReference type="AlphaFoldDB" id="A0A1M3KUW9"/>
<gene>
    <name evidence="1" type="ORF">BGO89_12800</name>
</gene>
<proteinExistence type="predicted"/>
<reference evidence="1 2" key="1">
    <citation type="submission" date="2016-09" db="EMBL/GenBank/DDBJ databases">
        <title>Genome-resolved meta-omics ties microbial dynamics to process performance in biotechnology for thiocyanate degradation.</title>
        <authorList>
            <person name="Kantor R.S."/>
            <person name="Huddy R.J."/>
            <person name="Iyer R."/>
            <person name="Thomas B.C."/>
            <person name="Brown C.T."/>
            <person name="Anantharaman K."/>
            <person name="Tringe S."/>
            <person name="Hettich R.L."/>
            <person name="Harrison S.T."/>
            <person name="Banfield J.F."/>
        </authorList>
    </citation>
    <scope>NUCLEOTIDE SEQUENCE [LARGE SCALE GENOMIC DNA]</scope>
    <source>
        <strain evidence="1">59-99</strain>
    </source>
</reference>
<organism evidence="1 2">
    <name type="scientific">Candidatus Kapaibacterium thiocyanatum</name>
    <dbReference type="NCBI Taxonomy" id="1895771"/>
    <lineage>
        <taxon>Bacteria</taxon>
        <taxon>Pseudomonadati</taxon>
        <taxon>Candidatus Kapaibacteriota</taxon>
        <taxon>Candidatus Kapaibacteriia</taxon>
        <taxon>Candidatus Kapaibacteriales</taxon>
        <taxon>Candidatus Kapaibacteriaceae</taxon>
        <taxon>Candidatus Kapaibacterium</taxon>
    </lineage>
</organism>
<comment type="caution">
    <text evidence="1">The sequence shown here is derived from an EMBL/GenBank/DDBJ whole genome shotgun (WGS) entry which is preliminary data.</text>
</comment>
<evidence type="ECO:0000313" key="2">
    <source>
        <dbReference type="Proteomes" id="UP000184233"/>
    </source>
</evidence>
<sequence>MPGHSGTPLGGQPEWKANSVADQGLPEIPLLMGSITLDTADKALSIGKVEAGVALGLEVSGKYRLVSSFERDSVLRSLKRTSEVTLAEASHILKTNAIVFTNVARIANLIRTEVILTDGLPEGITTSGIGYAVLRHHDNVTEKVMADPAILASFQRAFALCIADSTLFANAEGSFRVVPTELVSVGGITFKDLGGGEQWSLFKEKVTVSYDAVQTVAHALQDLDRYTVTDIETRDSMYALAGMFLVENYNSATATELKILRMFEVKDIITGSITKSGNEAVIELSLNRIKENDTVHRLKSASVTLTKDSKVALREALHEALTGLLGPVSAPRPEDR</sequence>
<dbReference type="EMBL" id="MKVH01000025">
    <property type="protein sequence ID" value="OJX56215.1"/>
    <property type="molecule type" value="Genomic_DNA"/>
</dbReference>
<dbReference type="Proteomes" id="UP000184233">
    <property type="component" value="Unassembled WGS sequence"/>
</dbReference>